<reference evidence="3 4" key="1">
    <citation type="submission" date="2016-08" db="EMBL/GenBank/DDBJ databases">
        <title>A Parts List for Fungal Cellulosomes Revealed by Comparative Genomics.</title>
        <authorList>
            <consortium name="DOE Joint Genome Institute"/>
            <person name="Haitjema C.H."/>
            <person name="Gilmore S.P."/>
            <person name="Henske J.K."/>
            <person name="Solomon K.V."/>
            <person name="De Groot R."/>
            <person name="Kuo A."/>
            <person name="Mondo S.J."/>
            <person name="Salamov A.A."/>
            <person name="Labutti K."/>
            <person name="Zhao Z."/>
            <person name="Chiniquy J."/>
            <person name="Barry K."/>
            <person name="Brewer H.M."/>
            <person name="Purvine S.O."/>
            <person name="Wright A.T."/>
            <person name="Boxma B."/>
            <person name="Van Alen T."/>
            <person name="Hackstein J.H."/>
            <person name="Baker S.E."/>
            <person name="Grigoriev I.V."/>
            <person name="O'Malley M.A."/>
        </authorList>
    </citation>
    <scope>NUCLEOTIDE SEQUENCE [LARGE SCALE GENOMIC DNA]</scope>
    <source>
        <strain evidence="3 4">S4</strain>
    </source>
</reference>
<proteinExistence type="inferred from homology"/>
<dbReference type="Gene3D" id="3.40.50.1010">
    <property type="entry name" value="5'-nuclease"/>
    <property type="match status" value="1"/>
</dbReference>
<comment type="similarity">
    <text evidence="1">Belongs to the asteroid family.</text>
</comment>
<evidence type="ECO:0000259" key="2">
    <source>
        <dbReference type="Pfam" id="PF12813"/>
    </source>
</evidence>
<keyword evidence="4" id="KW-1185">Reference proteome</keyword>
<dbReference type="STRING" id="1754192.A0A1Y1WVW3"/>
<organism evidence="3 4">
    <name type="scientific">Anaeromyces robustus</name>
    <dbReference type="NCBI Taxonomy" id="1754192"/>
    <lineage>
        <taxon>Eukaryota</taxon>
        <taxon>Fungi</taxon>
        <taxon>Fungi incertae sedis</taxon>
        <taxon>Chytridiomycota</taxon>
        <taxon>Chytridiomycota incertae sedis</taxon>
        <taxon>Neocallimastigomycetes</taxon>
        <taxon>Neocallimastigales</taxon>
        <taxon>Neocallimastigaceae</taxon>
        <taxon>Anaeromyces</taxon>
    </lineage>
</organism>
<protein>
    <recommendedName>
        <fullName evidence="2">Asteroid domain-containing protein</fullName>
    </recommendedName>
</protein>
<dbReference type="EMBL" id="MCFG01000242">
    <property type="protein sequence ID" value="ORX77602.1"/>
    <property type="molecule type" value="Genomic_DNA"/>
</dbReference>
<dbReference type="Pfam" id="PF12813">
    <property type="entry name" value="XPG_I_2"/>
    <property type="match status" value="1"/>
</dbReference>
<dbReference type="InterPro" id="IPR039436">
    <property type="entry name" value="Asteroid_dom"/>
</dbReference>
<feature type="domain" description="Asteroid" evidence="2">
    <location>
        <begin position="155"/>
        <end position="255"/>
    </location>
</feature>
<dbReference type="PANTHER" id="PTHR15665:SF1">
    <property type="entry name" value="PROTEIN ASTEROID HOMOLOG 1"/>
    <property type="match status" value="1"/>
</dbReference>
<reference evidence="3 4" key="2">
    <citation type="submission" date="2016-08" db="EMBL/GenBank/DDBJ databases">
        <title>Pervasive Adenine N6-methylation of Active Genes in Fungi.</title>
        <authorList>
            <consortium name="DOE Joint Genome Institute"/>
            <person name="Mondo S.J."/>
            <person name="Dannebaum R.O."/>
            <person name="Kuo R.C."/>
            <person name="Labutti K."/>
            <person name="Haridas S."/>
            <person name="Kuo A."/>
            <person name="Salamov A."/>
            <person name="Ahrendt S.R."/>
            <person name="Lipzen A."/>
            <person name="Sullivan W."/>
            <person name="Andreopoulos W.B."/>
            <person name="Clum A."/>
            <person name="Lindquist E."/>
            <person name="Daum C."/>
            <person name="Ramamoorthy G.K."/>
            <person name="Gryganskyi A."/>
            <person name="Culley D."/>
            <person name="Magnuson J.K."/>
            <person name="James T.Y."/>
            <person name="O'Malley M.A."/>
            <person name="Stajich J.E."/>
            <person name="Spatafora J.W."/>
            <person name="Visel A."/>
            <person name="Grigoriev I.V."/>
        </authorList>
    </citation>
    <scope>NUCLEOTIDE SEQUENCE [LARGE SCALE GENOMIC DNA]</scope>
    <source>
        <strain evidence="3 4">S4</strain>
    </source>
</reference>
<gene>
    <name evidence="3" type="ORF">BCR32DRAFT_302481</name>
</gene>
<evidence type="ECO:0000313" key="3">
    <source>
        <dbReference type="EMBL" id="ORX77602.1"/>
    </source>
</evidence>
<dbReference type="InterPro" id="IPR029060">
    <property type="entry name" value="PIN-like_dom_sf"/>
</dbReference>
<dbReference type="Proteomes" id="UP000193944">
    <property type="component" value="Unassembled WGS sequence"/>
</dbReference>
<dbReference type="SUPFAM" id="SSF88723">
    <property type="entry name" value="PIN domain-like"/>
    <property type="match status" value="1"/>
</dbReference>
<accession>A0A1Y1WVW3</accession>
<dbReference type="OrthoDB" id="2107847at2759"/>
<dbReference type="AlphaFoldDB" id="A0A1Y1WVW3"/>
<evidence type="ECO:0000313" key="4">
    <source>
        <dbReference type="Proteomes" id="UP000193944"/>
    </source>
</evidence>
<sequence>MGVRGLNSFVKKSIYLPTQKWIINETKYNILKTINDSNKKSDISLKDNSGNITLIIDGNAYFYYLSDELNWFIFDNLKIFELLHKQLCLLLAIDGLKKIIFVLDGVDTDMKMNKKRIQANERIKSVHGFFNKVVSTSLSPNQNLKPDGKNCPTPLVLMSFIQFLCDSKKLFDKVDVKFSLREADSYIAKLAIENNGYVISNDSDFFIYDIPGYINFSSIKFPENNSNLEISYQLYRNNLIIDYLHLTKEALPFFATFCSNDYLTVGDYPQFFEQIKKYRCNNYYTNNIKPYYYKCVVNFIIDCCKGSNNNQETIKRKIMEYKRNEYNENLNTQFINCLNDSIHEYDLTNLNNLNTLEFNKINQDILESYFSGKIYAKLLNVLENDHYKLTQYFECFSKGYCWNITYNLRNEMYMLLIQRNKKNENETKDYFSKNKITITEYGREGIELKLEERNINIKNDTLPITIDDRFKKYLDVFKSDWTTMKKLPYFLIPLATTLRYYLIEKINMNLFIFKENDNNYSQILKFSNSVSNSNNNLINKSTIQLHDYEFEALLASSIAALTLTYLNKTNEKIDIDKIKNSSYSSTITQNIKECPIKCNNSHEIMIKNKKRSLHLKSYFNINSLQGNRQQFENAIQIFSEYVNMLIMNSNMLQILKLTDDFEEFFSFFSMYHYSWEEAFYIYDYL</sequence>
<name>A0A1Y1WVW3_9FUNG</name>
<comment type="caution">
    <text evidence="3">The sequence shown here is derived from an EMBL/GenBank/DDBJ whole genome shotgun (WGS) entry which is preliminary data.</text>
</comment>
<evidence type="ECO:0000256" key="1">
    <source>
        <dbReference type="ARBA" id="ARBA00007398"/>
    </source>
</evidence>
<dbReference type="PANTHER" id="PTHR15665">
    <property type="entry name" value="ASTEROID PROTEIN"/>
    <property type="match status" value="1"/>
</dbReference>
<dbReference type="InterPro" id="IPR026832">
    <property type="entry name" value="Asteroid"/>
</dbReference>